<evidence type="ECO:0000313" key="1">
    <source>
        <dbReference type="EMBL" id="KFP31751.1"/>
    </source>
</evidence>
<name>A0A091K5Y6_COLST</name>
<organism evidence="1 2">
    <name type="scientific">Colius striatus</name>
    <name type="common">Speckled mousebird</name>
    <dbReference type="NCBI Taxonomy" id="57412"/>
    <lineage>
        <taxon>Eukaryota</taxon>
        <taxon>Metazoa</taxon>
        <taxon>Chordata</taxon>
        <taxon>Craniata</taxon>
        <taxon>Vertebrata</taxon>
        <taxon>Euteleostomi</taxon>
        <taxon>Archelosauria</taxon>
        <taxon>Archosauria</taxon>
        <taxon>Dinosauria</taxon>
        <taxon>Saurischia</taxon>
        <taxon>Theropoda</taxon>
        <taxon>Coelurosauria</taxon>
        <taxon>Aves</taxon>
        <taxon>Neognathae</taxon>
        <taxon>Neoaves</taxon>
        <taxon>Telluraves</taxon>
        <taxon>Coraciimorphae</taxon>
        <taxon>Coliiformes</taxon>
        <taxon>Coliidae</taxon>
        <taxon>Colius</taxon>
    </lineage>
</organism>
<dbReference type="Proteomes" id="UP000053615">
    <property type="component" value="Unassembled WGS sequence"/>
</dbReference>
<feature type="non-terminal residue" evidence="1">
    <location>
        <position position="1"/>
    </location>
</feature>
<reference evidence="1 2" key="1">
    <citation type="submission" date="2014-04" db="EMBL/GenBank/DDBJ databases">
        <title>Genome evolution of avian class.</title>
        <authorList>
            <person name="Zhang G."/>
            <person name="Li C."/>
        </authorList>
    </citation>
    <scope>NUCLEOTIDE SEQUENCE [LARGE SCALE GENOMIC DNA]</scope>
    <source>
        <strain evidence="1">BGI_N325</strain>
    </source>
</reference>
<proteinExistence type="predicted"/>
<sequence>KLKEDRFRLDVRKKIFTVRVVRHRNRLLTETVDALSLEVFKDRLDGALSSLL</sequence>
<dbReference type="AlphaFoldDB" id="A0A091K5Y6"/>
<accession>A0A091K5Y6</accession>
<dbReference type="EMBL" id="KK544036">
    <property type="protein sequence ID" value="KFP31751.1"/>
    <property type="molecule type" value="Genomic_DNA"/>
</dbReference>
<feature type="non-terminal residue" evidence="1">
    <location>
        <position position="52"/>
    </location>
</feature>
<evidence type="ECO:0000313" key="2">
    <source>
        <dbReference type="Proteomes" id="UP000053615"/>
    </source>
</evidence>
<protein>
    <submittedName>
        <fullName evidence="1">Uncharacterized protein</fullName>
    </submittedName>
</protein>
<gene>
    <name evidence="1" type="ORF">N325_10289</name>
</gene>
<keyword evidence="2" id="KW-1185">Reference proteome</keyword>